<evidence type="ECO:0000313" key="1">
    <source>
        <dbReference type="EMBL" id="KAJ8615704.1"/>
    </source>
</evidence>
<dbReference type="EMBL" id="CM056820">
    <property type="protein sequence ID" value="KAJ8615704.1"/>
    <property type="molecule type" value="Genomic_DNA"/>
</dbReference>
<reference evidence="1 2" key="1">
    <citation type="journal article" date="2022" name="Hortic Res">
        <title>A haplotype resolved chromosomal level avocado genome allows analysis of novel avocado genes.</title>
        <authorList>
            <person name="Nath O."/>
            <person name="Fletcher S.J."/>
            <person name="Hayward A."/>
            <person name="Shaw L.M."/>
            <person name="Masouleh A.K."/>
            <person name="Furtado A."/>
            <person name="Henry R.J."/>
            <person name="Mitter N."/>
        </authorList>
    </citation>
    <scope>NUCLEOTIDE SEQUENCE [LARGE SCALE GENOMIC DNA]</scope>
    <source>
        <strain evidence="2">cv. Hass</strain>
    </source>
</reference>
<protein>
    <submittedName>
        <fullName evidence="1">Uncharacterized protein</fullName>
    </submittedName>
</protein>
<sequence length="408" mass="46872">MAAESSLVAGEVGEGEVNDDQISLLPDPILTMILSLIPVIEAARTSVLSKRWRFLWTSIPHLDFDDLFGNFFPIGGYPSQVGEKCVSIFNQIFERRQAHINSCDVPIFDDCPVDLDKFFILLDKLGIQHLLLSYFGTDPKSLSSLFFCNSLKKLAILFFSVSLPSQFNQLANLQALELTAVTITGNQLEMLVSGCPKLENLTICQCLDLSDLRICAPNLLLLDIYVEEDEPRFRVSLIKAPRLKHLVFCYQLNKNVLFDFSEEEDEEDENEIDEVVKLIKLLMNLDHLESFSFRCGPRLFKQYECSDTSFNIPIETNYWEKQKPPECLKSHLMTIQIEDIRLSSKNVIEFVKFLLVNAHVLVRMRFLYWKSFRDQSEEDIVVNELLLFNRASQNALLEIKPGRKLHGF</sequence>
<keyword evidence="2" id="KW-1185">Reference proteome</keyword>
<accession>A0ACC2K3W7</accession>
<organism evidence="1 2">
    <name type="scientific">Persea americana</name>
    <name type="common">Avocado</name>
    <dbReference type="NCBI Taxonomy" id="3435"/>
    <lineage>
        <taxon>Eukaryota</taxon>
        <taxon>Viridiplantae</taxon>
        <taxon>Streptophyta</taxon>
        <taxon>Embryophyta</taxon>
        <taxon>Tracheophyta</taxon>
        <taxon>Spermatophyta</taxon>
        <taxon>Magnoliopsida</taxon>
        <taxon>Magnoliidae</taxon>
        <taxon>Laurales</taxon>
        <taxon>Lauraceae</taxon>
        <taxon>Persea</taxon>
    </lineage>
</organism>
<evidence type="ECO:0000313" key="2">
    <source>
        <dbReference type="Proteomes" id="UP001234297"/>
    </source>
</evidence>
<proteinExistence type="predicted"/>
<name>A0ACC2K3W7_PERAE</name>
<gene>
    <name evidence="1" type="ORF">MRB53_035076</name>
</gene>
<comment type="caution">
    <text evidence="1">The sequence shown here is derived from an EMBL/GenBank/DDBJ whole genome shotgun (WGS) entry which is preliminary data.</text>
</comment>
<dbReference type="Proteomes" id="UP001234297">
    <property type="component" value="Chromosome 12"/>
</dbReference>